<organism evidence="1 2">
    <name type="scientific">Ectobacillus antri</name>
    <dbReference type="NCBI Taxonomy" id="2486280"/>
    <lineage>
        <taxon>Bacteria</taxon>
        <taxon>Bacillati</taxon>
        <taxon>Bacillota</taxon>
        <taxon>Bacilli</taxon>
        <taxon>Bacillales</taxon>
        <taxon>Bacillaceae</taxon>
        <taxon>Ectobacillus</taxon>
    </lineage>
</organism>
<dbReference type="Proteomes" id="UP001218246">
    <property type="component" value="Unassembled WGS sequence"/>
</dbReference>
<protein>
    <submittedName>
        <fullName evidence="1">Uncharacterized protein</fullName>
    </submittedName>
</protein>
<comment type="caution">
    <text evidence="1">The sequence shown here is derived from an EMBL/GenBank/DDBJ whole genome shotgun (WGS) entry which is preliminary data.</text>
</comment>
<evidence type="ECO:0000313" key="1">
    <source>
        <dbReference type="EMBL" id="MDG5753336.1"/>
    </source>
</evidence>
<dbReference type="EMBL" id="JARULN010000002">
    <property type="protein sequence ID" value="MDG5753336.1"/>
    <property type="molecule type" value="Genomic_DNA"/>
</dbReference>
<sequence length="257" mass="28587">MSLKKKTEVRTGKMVRELMLADLDVTASLVMVYSESNVNKEIKVEGLNPKSNEELFISGDIDWNSNVIYKIVDFSGKVEVGKAILTEMKKNNLSLSIERIMWSKDKQGHIETAPEPKTPEPEATLTLVPEKAAPQPMTQTVETSQKAKTITVAKPVEAAQAEEPLMQTVKNTSQTIPLQTPSAEWQERYSRLIAKAVSVCQDYELGMDVDDSISDLKGELEIQGVKVVPDKDILDIVAQLRTLKLKGIDLHKILDLV</sequence>
<evidence type="ECO:0000313" key="2">
    <source>
        <dbReference type="Proteomes" id="UP001218246"/>
    </source>
</evidence>
<reference evidence="1 2" key="1">
    <citation type="submission" date="2023-04" db="EMBL/GenBank/DDBJ databases">
        <title>Ectobacillus antri isolated from activated sludge.</title>
        <authorList>
            <person name="Yan P."/>
            <person name="Liu X."/>
        </authorList>
    </citation>
    <scope>NUCLEOTIDE SEQUENCE [LARGE SCALE GENOMIC DNA]</scope>
    <source>
        <strain evidence="1 2">C18H</strain>
    </source>
</reference>
<gene>
    <name evidence="1" type="ORF">P6P90_04915</name>
</gene>
<accession>A0ABT6H4K7</accession>
<name>A0ABT6H4K7_9BACI</name>
<proteinExistence type="predicted"/>
<dbReference type="RefSeq" id="WP_124563423.1">
    <property type="nucleotide sequence ID" value="NZ_JARRRY010000001.1"/>
</dbReference>
<keyword evidence="2" id="KW-1185">Reference proteome</keyword>